<proteinExistence type="predicted"/>
<dbReference type="HOGENOM" id="CLU_1803103_0_0_10"/>
<accession>A0A077ENB3</accession>
<dbReference type="AlphaFoldDB" id="A0A077ENB3"/>
<dbReference type="KEGG" id="eao:BD94_3270"/>
<name>A0A077ENB3_9FLAO</name>
<dbReference type="STRING" id="1338011.BD94_3270"/>
<dbReference type="EMBL" id="CP007547">
    <property type="protein sequence ID" value="AIL47045.1"/>
    <property type="molecule type" value="Genomic_DNA"/>
</dbReference>
<dbReference type="RefSeq" id="WP_024565926.1">
    <property type="nucleotide sequence ID" value="NZ_CP007547.1"/>
</dbReference>
<evidence type="ECO:0000313" key="1">
    <source>
        <dbReference type="EMBL" id="AIL47045.1"/>
    </source>
</evidence>
<evidence type="ECO:0000313" key="2">
    <source>
        <dbReference type="Proteomes" id="UP000028933"/>
    </source>
</evidence>
<dbReference type="Proteomes" id="UP000028933">
    <property type="component" value="Chromosome"/>
</dbReference>
<gene>
    <name evidence="1" type="ORF">BD94_3270</name>
</gene>
<reference evidence="1" key="2">
    <citation type="journal article" date="2015" name="Genome Biol. Evol.">
        <title>Complete Genome Sequence and Transcriptomic Analysis of the Novel Pathogen Elizabethkingia anophelis in Response to Oxidative Stress.</title>
        <authorList>
            <person name="Li Y."/>
            <person name="Liu Y."/>
            <person name="Chew S.C."/>
            <person name="Tay M."/>
            <person name="Salido M.M."/>
            <person name="Teo J."/>
            <person name="Lauro F.M."/>
            <person name="Givskov M."/>
            <person name="Yang L."/>
        </authorList>
    </citation>
    <scope>NUCLEOTIDE SEQUENCE</scope>
    <source>
        <strain evidence="1">NUHP1</strain>
    </source>
</reference>
<sequence length="143" mass="17031">METICAKYSDVKSAILAVKQLSEDLGYRRKGKTKLSDAYYLDYGIYELDWDFFLEEYEKRFNSTLEGLIYEDYFPEQNPLYEILKLPLRIIMKIFSLFSMRMKRIYINIFGIKCKRLEVGDLVLSVLNKRFASRPDYKLILTS</sequence>
<reference evidence="1" key="1">
    <citation type="journal article" date="2013" name="Lancet">
        <title>First case of E anophelis outbreak in an intensive-care unit.</title>
        <authorList>
            <person name="Teo J."/>
            <person name="Tan S.Y."/>
            <person name="Tay M."/>
            <person name="Ding Y."/>
            <person name="Kjelleberg S."/>
            <person name="Givskov M."/>
            <person name="Lin R.T."/>
            <person name="Yang L."/>
        </authorList>
    </citation>
    <scope>NUCLEOTIDE SEQUENCE [LARGE SCALE GENOMIC DNA]</scope>
    <source>
        <strain evidence="1">NUHP1</strain>
    </source>
</reference>
<protein>
    <submittedName>
        <fullName evidence="1">Uncharacterized protein</fullName>
    </submittedName>
</protein>
<organism evidence="1 2">
    <name type="scientific">Elizabethkingia anophelis NUHP1</name>
    <dbReference type="NCBI Taxonomy" id="1338011"/>
    <lineage>
        <taxon>Bacteria</taxon>
        <taxon>Pseudomonadati</taxon>
        <taxon>Bacteroidota</taxon>
        <taxon>Flavobacteriia</taxon>
        <taxon>Flavobacteriales</taxon>
        <taxon>Weeksellaceae</taxon>
        <taxon>Elizabethkingia</taxon>
    </lineage>
</organism>